<reference evidence="1" key="1">
    <citation type="submission" date="2021-01" db="EMBL/GenBank/DDBJ databases">
        <title>Modified the classification status of verrucomicrobia.</title>
        <authorList>
            <person name="Feng X."/>
        </authorList>
    </citation>
    <scope>NUCLEOTIDE SEQUENCE</scope>
    <source>
        <strain evidence="1">JCM 18052</strain>
    </source>
</reference>
<proteinExistence type="predicted"/>
<evidence type="ECO:0000313" key="2">
    <source>
        <dbReference type="Proteomes" id="UP000600139"/>
    </source>
</evidence>
<accession>A0A934VA06</accession>
<dbReference type="AlphaFoldDB" id="A0A934VA06"/>
<sequence length="169" mass="18767">MKRSGFTLMEMLVVLAIIGVLAGIAYPVSRSMLGKARETACLTKLRSVGAGLQSYLQEHNNMMPELAQGRATKTDEQPVLETVLLPYLESAEAFHCPADQMEFEKTGCSYFWNSTQNGLHISKLAIFGIKDRPDKVPLIYDKEACHPNKVNFLYADMSSSNTFRTVVGN</sequence>
<dbReference type="InterPro" id="IPR012902">
    <property type="entry name" value="N_methyl_site"/>
</dbReference>
<dbReference type="Pfam" id="PF07963">
    <property type="entry name" value="N_methyl"/>
    <property type="match status" value="1"/>
</dbReference>
<evidence type="ECO:0000313" key="1">
    <source>
        <dbReference type="EMBL" id="MBK1814670.1"/>
    </source>
</evidence>
<keyword evidence="2" id="KW-1185">Reference proteome</keyword>
<comment type="caution">
    <text evidence="1">The sequence shown here is derived from an EMBL/GenBank/DDBJ whole genome shotgun (WGS) entry which is preliminary data.</text>
</comment>
<dbReference type="SUPFAM" id="SSF54523">
    <property type="entry name" value="Pili subunits"/>
    <property type="match status" value="1"/>
</dbReference>
<dbReference type="NCBIfam" id="TIGR02532">
    <property type="entry name" value="IV_pilin_GFxxxE"/>
    <property type="match status" value="1"/>
</dbReference>
<dbReference type="Gene3D" id="3.30.700.10">
    <property type="entry name" value="Glycoprotein, Type 4 Pilin"/>
    <property type="match status" value="1"/>
</dbReference>
<gene>
    <name evidence="1" type="ORF">JIN84_03540</name>
</gene>
<dbReference type="Proteomes" id="UP000600139">
    <property type="component" value="Unassembled WGS sequence"/>
</dbReference>
<dbReference type="EMBL" id="JAENIK010000004">
    <property type="protein sequence ID" value="MBK1814670.1"/>
    <property type="molecule type" value="Genomic_DNA"/>
</dbReference>
<dbReference type="InterPro" id="IPR045584">
    <property type="entry name" value="Pilin-like"/>
</dbReference>
<organism evidence="1 2">
    <name type="scientific">Luteolibacter yonseiensis</name>
    <dbReference type="NCBI Taxonomy" id="1144680"/>
    <lineage>
        <taxon>Bacteria</taxon>
        <taxon>Pseudomonadati</taxon>
        <taxon>Verrucomicrobiota</taxon>
        <taxon>Verrucomicrobiia</taxon>
        <taxon>Verrucomicrobiales</taxon>
        <taxon>Verrucomicrobiaceae</taxon>
        <taxon>Luteolibacter</taxon>
    </lineage>
</organism>
<dbReference type="PANTHER" id="PTHR30093">
    <property type="entry name" value="GENERAL SECRETION PATHWAY PROTEIN G"/>
    <property type="match status" value="1"/>
</dbReference>
<protein>
    <submittedName>
        <fullName evidence="1">Type II secretion system protein</fullName>
    </submittedName>
</protein>
<name>A0A934VA06_9BACT</name>